<evidence type="ECO:0000256" key="7">
    <source>
        <dbReference type="ARBA" id="ARBA00022840"/>
    </source>
</evidence>
<evidence type="ECO:0000256" key="6">
    <source>
        <dbReference type="ARBA" id="ARBA00022741"/>
    </source>
</evidence>
<keyword evidence="9 10" id="KW-0742">SOS response</keyword>
<feature type="domain" description="RecF/RecN/SMC N-terminal" evidence="11">
    <location>
        <begin position="10"/>
        <end position="354"/>
    </location>
</feature>
<evidence type="ECO:0000256" key="9">
    <source>
        <dbReference type="HAMAP-Rule" id="MF_00365"/>
    </source>
</evidence>
<accession>A0ABN0NW83</accession>
<dbReference type="Gene3D" id="1.20.1050.90">
    <property type="entry name" value="RecF/RecN/SMC, N-terminal domain"/>
    <property type="match status" value="1"/>
</dbReference>
<dbReference type="EMBL" id="AWVH01000044">
    <property type="protein sequence ID" value="ERJ91583.1"/>
    <property type="molecule type" value="Genomic_DNA"/>
</dbReference>
<keyword evidence="13" id="KW-1185">Reference proteome</keyword>
<evidence type="ECO:0000256" key="2">
    <source>
        <dbReference type="ARBA" id="ARBA00008016"/>
    </source>
</evidence>
<comment type="caution">
    <text evidence="12">The sequence shown here is derived from an EMBL/GenBank/DDBJ whole genome shotgun (WGS) entry which is preliminary data.</text>
</comment>
<keyword evidence="6 9" id="KW-0547">Nucleotide-binding</keyword>
<dbReference type="Pfam" id="PF02463">
    <property type="entry name" value="SMC_N"/>
    <property type="match status" value="1"/>
</dbReference>
<feature type="binding site" evidence="9">
    <location>
        <begin position="30"/>
        <end position="37"/>
    </location>
    <ligand>
        <name>ATP</name>
        <dbReference type="ChEBI" id="CHEBI:30616"/>
    </ligand>
</feature>
<name>A0ABN0NW83_TRELE</name>
<dbReference type="PANTHER" id="PTHR32182">
    <property type="entry name" value="DNA REPLICATION AND REPAIR PROTEIN RECF"/>
    <property type="match status" value="1"/>
</dbReference>
<evidence type="ECO:0000256" key="3">
    <source>
        <dbReference type="ARBA" id="ARBA00020170"/>
    </source>
</evidence>
<dbReference type="Gene3D" id="3.40.50.300">
    <property type="entry name" value="P-loop containing nucleotide triphosphate hydrolases"/>
    <property type="match status" value="1"/>
</dbReference>
<dbReference type="InterPro" id="IPR027417">
    <property type="entry name" value="P-loop_NTPase"/>
</dbReference>
<evidence type="ECO:0000259" key="11">
    <source>
        <dbReference type="Pfam" id="PF02463"/>
    </source>
</evidence>
<keyword evidence="5 9" id="KW-0235">DNA replication</keyword>
<comment type="subcellular location">
    <subcellularLocation>
        <location evidence="1 9 10">Cytoplasm</location>
    </subcellularLocation>
</comment>
<evidence type="ECO:0000313" key="12">
    <source>
        <dbReference type="EMBL" id="ERJ91583.1"/>
    </source>
</evidence>
<sequence length="359" mass="41806">MPFLSVSPVHFRNLQDTTIDLLAPQVFFVGDNGQGKTNILEALYVVSYASSFRTRTEAELVKTKENSYSVRGFYRDQNGKADTVAVQYDGSKKKILKNGKTVNDRKDLIDTIPCVLFCHDDLDFAAGEPERRRFFIDQSLSMYDVLYVDVLRKYKKILKSRNSVLREERFDMLDVYDIELAQTGREIVKKRYETLYRFNHIFTDLYERITGINGVTLLYDSAWKDKKYEQVLDILQKKRESDKIMKTTLSGPHRDKIRFMRFEQPFIPSASTGQRRLAALLLRVCQAVHYTEVTGKKPVLLMDDVLLELDPNKRESVTGMLPPYDQLFCTFLTEEPYRRYMKNETRVYSVKEGCVSESS</sequence>
<keyword evidence="8 9" id="KW-0238">DNA-binding</keyword>
<evidence type="ECO:0000313" key="13">
    <source>
        <dbReference type="Proteomes" id="UP000016649"/>
    </source>
</evidence>
<dbReference type="InterPro" id="IPR042174">
    <property type="entry name" value="RecF_2"/>
</dbReference>
<dbReference type="InterPro" id="IPR003395">
    <property type="entry name" value="RecF/RecN/SMC_N"/>
</dbReference>
<dbReference type="NCBIfam" id="TIGR00611">
    <property type="entry name" value="recf"/>
    <property type="match status" value="1"/>
</dbReference>
<dbReference type="PROSITE" id="PS00618">
    <property type="entry name" value="RECF_2"/>
    <property type="match status" value="1"/>
</dbReference>
<gene>
    <name evidence="9" type="primary">recF</name>
    <name evidence="12" type="ORF">HMPREF9193_02036</name>
</gene>
<evidence type="ECO:0000256" key="8">
    <source>
        <dbReference type="ARBA" id="ARBA00023125"/>
    </source>
</evidence>
<dbReference type="RefSeq" id="WP_021686209.1">
    <property type="nucleotide sequence ID" value="NZ_KI260554.1"/>
</dbReference>
<keyword evidence="4 9" id="KW-0963">Cytoplasm</keyword>
<reference evidence="12 13" key="1">
    <citation type="submission" date="2013-08" db="EMBL/GenBank/DDBJ databases">
        <authorList>
            <person name="Weinstock G."/>
            <person name="Sodergren E."/>
            <person name="Wylie T."/>
            <person name="Fulton L."/>
            <person name="Fulton R."/>
            <person name="Fronick C."/>
            <person name="O'Laughlin M."/>
            <person name="Godfrey J."/>
            <person name="Miner T."/>
            <person name="Herter B."/>
            <person name="Appelbaum E."/>
            <person name="Cordes M."/>
            <person name="Lek S."/>
            <person name="Wollam A."/>
            <person name="Pepin K.H."/>
            <person name="Palsikar V.B."/>
            <person name="Mitreva M."/>
            <person name="Wilson R.K."/>
        </authorList>
    </citation>
    <scope>NUCLEOTIDE SEQUENCE [LARGE SCALE GENOMIC DNA]</scope>
    <source>
        <strain evidence="12 13">ATCC 700332</strain>
    </source>
</reference>
<dbReference type="Proteomes" id="UP000016649">
    <property type="component" value="Unassembled WGS sequence"/>
</dbReference>
<evidence type="ECO:0000256" key="10">
    <source>
        <dbReference type="RuleBase" id="RU000578"/>
    </source>
</evidence>
<proteinExistence type="inferred from homology"/>
<dbReference type="PANTHER" id="PTHR32182:SF0">
    <property type="entry name" value="DNA REPLICATION AND REPAIR PROTEIN RECF"/>
    <property type="match status" value="1"/>
</dbReference>
<dbReference type="InterPro" id="IPR001238">
    <property type="entry name" value="DNA-binding_RecF"/>
</dbReference>
<dbReference type="HAMAP" id="MF_00365">
    <property type="entry name" value="RecF"/>
    <property type="match status" value="1"/>
</dbReference>
<comment type="function">
    <text evidence="9 10">The RecF protein is involved in DNA metabolism; it is required for DNA replication and normal SOS inducibility. RecF binds preferentially to single-stranded, linear DNA. It also seems to bind ATP.</text>
</comment>
<comment type="similarity">
    <text evidence="2 9 10">Belongs to the RecF family.</text>
</comment>
<protein>
    <recommendedName>
        <fullName evidence="3 9">DNA replication and repair protein RecF</fullName>
    </recommendedName>
</protein>
<keyword evidence="7 9" id="KW-0067">ATP-binding</keyword>
<dbReference type="InterPro" id="IPR018078">
    <property type="entry name" value="DNA-binding_RecF_CS"/>
</dbReference>
<organism evidence="12 13">
    <name type="scientific">Treponema lecithinolyticum ATCC 700332</name>
    <dbReference type="NCBI Taxonomy" id="1321815"/>
    <lineage>
        <taxon>Bacteria</taxon>
        <taxon>Pseudomonadati</taxon>
        <taxon>Spirochaetota</taxon>
        <taxon>Spirochaetia</taxon>
        <taxon>Spirochaetales</taxon>
        <taxon>Treponemataceae</taxon>
        <taxon>Treponema</taxon>
    </lineage>
</organism>
<keyword evidence="9 10" id="KW-0227">DNA damage</keyword>
<evidence type="ECO:0000256" key="1">
    <source>
        <dbReference type="ARBA" id="ARBA00004496"/>
    </source>
</evidence>
<evidence type="ECO:0000256" key="4">
    <source>
        <dbReference type="ARBA" id="ARBA00022490"/>
    </source>
</evidence>
<keyword evidence="9 10" id="KW-0234">DNA repair</keyword>
<dbReference type="SUPFAM" id="SSF52540">
    <property type="entry name" value="P-loop containing nucleoside triphosphate hydrolases"/>
    <property type="match status" value="1"/>
</dbReference>
<evidence type="ECO:0000256" key="5">
    <source>
        <dbReference type="ARBA" id="ARBA00022705"/>
    </source>
</evidence>